<organism evidence="2 3">
    <name type="scientific">Jaapia argillacea MUCL 33604</name>
    <dbReference type="NCBI Taxonomy" id="933084"/>
    <lineage>
        <taxon>Eukaryota</taxon>
        <taxon>Fungi</taxon>
        <taxon>Dikarya</taxon>
        <taxon>Basidiomycota</taxon>
        <taxon>Agaricomycotina</taxon>
        <taxon>Agaricomycetes</taxon>
        <taxon>Agaricomycetidae</taxon>
        <taxon>Jaapiales</taxon>
        <taxon>Jaapiaceae</taxon>
        <taxon>Jaapia</taxon>
    </lineage>
</organism>
<dbReference type="InParanoid" id="A0A067Q507"/>
<feature type="compositionally biased region" description="Polar residues" evidence="1">
    <location>
        <begin position="1"/>
        <end position="10"/>
    </location>
</feature>
<proteinExistence type="predicted"/>
<dbReference type="AlphaFoldDB" id="A0A067Q507"/>
<reference evidence="3" key="1">
    <citation type="journal article" date="2014" name="Proc. Natl. Acad. Sci. U.S.A.">
        <title>Extensive sampling of basidiomycete genomes demonstrates inadequacy of the white-rot/brown-rot paradigm for wood decay fungi.</title>
        <authorList>
            <person name="Riley R."/>
            <person name="Salamov A.A."/>
            <person name="Brown D.W."/>
            <person name="Nagy L.G."/>
            <person name="Floudas D."/>
            <person name="Held B.W."/>
            <person name="Levasseur A."/>
            <person name="Lombard V."/>
            <person name="Morin E."/>
            <person name="Otillar R."/>
            <person name="Lindquist E.A."/>
            <person name="Sun H."/>
            <person name="LaButti K.M."/>
            <person name="Schmutz J."/>
            <person name="Jabbour D."/>
            <person name="Luo H."/>
            <person name="Baker S.E."/>
            <person name="Pisabarro A.G."/>
            <person name="Walton J.D."/>
            <person name="Blanchette R.A."/>
            <person name="Henrissat B."/>
            <person name="Martin F."/>
            <person name="Cullen D."/>
            <person name="Hibbett D.S."/>
            <person name="Grigoriev I.V."/>
        </authorList>
    </citation>
    <scope>NUCLEOTIDE SEQUENCE [LARGE SCALE GENOMIC DNA]</scope>
    <source>
        <strain evidence="3">MUCL 33604</strain>
    </source>
</reference>
<name>A0A067Q507_9AGAM</name>
<dbReference type="HOGENOM" id="CLU_2654837_0_0_1"/>
<evidence type="ECO:0000256" key="1">
    <source>
        <dbReference type="SAM" id="MobiDB-lite"/>
    </source>
</evidence>
<dbReference type="EMBL" id="KL197713">
    <property type="protein sequence ID" value="KDQ61240.1"/>
    <property type="molecule type" value="Genomic_DNA"/>
</dbReference>
<protein>
    <submittedName>
        <fullName evidence="2">Uncharacterized protein</fullName>
    </submittedName>
</protein>
<gene>
    <name evidence="2" type="ORF">JAAARDRAFT_576241</name>
</gene>
<sequence length="76" mass="8592">MLSKLGSQSMGFRKDLPSNRQPSSLSSSSWLAALRRAHADGSWYSHRREEWRNDWTQKIIGGIDGSGCQVLAREKD</sequence>
<dbReference type="Proteomes" id="UP000027265">
    <property type="component" value="Unassembled WGS sequence"/>
</dbReference>
<feature type="region of interest" description="Disordered" evidence="1">
    <location>
        <begin position="1"/>
        <end position="25"/>
    </location>
</feature>
<evidence type="ECO:0000313" key="2">
    <source>
        <dbReference type="EMBL" id="KDQ61240.1"/>
    </source>
</evidence>
<accession>A0A067Q507</accession>
<keyword evidence="3" id="KW-1185">Reference proteome</keyword>
<evidence type="ECO:0000313" key="3">
    <source>
        <dbReference type="Proteomes" id="UP000027265"/>
    </source>
</evidence>